<gene>
    <name evidence="11" type="ORF">HJG63_017579</name>
</gene>
<feature type="domain" description="ASD1" evidence="9">
    <location>
        <begin position="146"/>
        <end position="234"/>
    </location>
</feature>
<dbReference type="GO" id="GO:0000902">
    <property type="term" value="P:cell morphogenesis"/>
    <property type="evidence" value="ECO:0007669"/>
    <property type="project" value="TreeGrafter"/>
</dbReference>
<dbReference type="OrthoDB" id="10063560at2759"/>
<dbReference type="Proteomes" id="UP000593571">
    <property type="component" value="Unassembled WGS sequence"/>
</dbReference>
<comment type="subcellular location">
    <subcellularLocation>
        <location evidence="1">Cytoplasm</location>
        <location evidence="1">Cytoskeleton</location>
    </subcellularLocation>
</comment>
<dbReference type="Pfam" id="PF08688">
    <property type="entry name" value="ASD1"/>
    <property type="match status" value="1"/>
</dbReference>
<sequence length="841" mass="90029">MEALGPGGDRASPASSTRSLDLRRLSTRADSAYSSFSAASGGAEPRTPSPGTDLLPYLDWDYVRVVWGSLAPAPPAATSLRASPQPPPVAAARSGTRTPQVQGAPGLLSRQATPLLHALSAEAEAAAPAAEPPSPPSSRAAYRQRLQGAQRRVLRETSFQRKELRISLPARLRPAVPGRPPAAHPRSASLGHAGGEGEPARSRAPAPGTTCRDRLANQQHKWCFSEPGKLDRMGRGSGSAGECSGGACSSSGLVKPEPQKLQHPAQAEFEGHQIRWVPRATQDPEPWSLKLSTYRPARRSQSALGEALGSCGGSGGAMPNVQAVPQGAEPSRPSFETKHSRFLTWKEAAVECPTKGPQSSPTDCEQKVPETCIVSARLPSLPDDEVFLEEAPLVRMRSPPDSSFPLGLPTSVHASEPQHGAGLGQMPDQPTVPPERPLHEHPETAGADNYWQGVNSFVGVSRPTCCSLPSTANGDIPTTNSIGLLTTDPPAAAESNPLKPLSVDALGLPGNDTPGPPDDTCLAWGTGQPGSRSTWPSPRLEELVQELARLDPSLSDTLASYPSPEPPLDLLDGLIPSAEVWAAMRPACVEAGEEGAGTSEPRSNLISSTQLLPTSQEGVSPENLTTHPVPDQPNSIQAKKVELAHLLQKMLWDLQAEQEQLQRAAQAWAKRRAALEVAVGQACAPRELERFSRFMADLERVLGLLLLLSSRLVRVRRALARTAANCDPDEQASLLQRLGLLQRQQEDARELKEHVARRERALREVLMQALPARELHAYCALLAGKAAVLAQQRSLDERVRLLQDQLDIVRSDLGHRPPSPRPSWSPGTCTINKPPFTPPLI</sequence>
<dbReference type="GO" id="GO:0043296">
    <property type="term" value="C:apical junction complex"/>
    <property type="evidence" value="ECO:0007669"/>
    <property type="project" value="TreeGrafter"/>
</dbReference>
<dbReference type="PROSITE" id="PS51307">
    <property type="entry name" value="ASD2"/>
    <property type="match status" value="1"/>
</dbReference>
<feature type="compositionally biased region" description="Low complexity" evidence="8">
    <location>
        <begin position="240"/>
        <end position="252"/>
    </location>
</feature>
<feature type="region of interest" description="Disordered" evidence="8">
    <location>
        <begin position="74"/>
        <end position="104"/>
    </location>
</feature>
<keyword evidence="5 7" id="KW-0009">Actin-binding</keyword>
<organism evidence="11 12">
    <name type="scientific">Rousettus aegyptiacus</name>
    <name type="common">Egyptian fruit bat</name>
    <name type="synonym">Pteropus aegyptiacus</name>
    <dbReference type="NCBI Taxonomy" id="9407"/>
    <lineage>
        <taxon>Eukaryota</taxon>
        <taxon>Metazoa</taxon>
        <taxon>Chordata</taxon>
        <taxon>Craniata</taxon>
        <taxon>Vertebrata</taxon>
        <taxon>Euteleostomi</taxon>
        <taxon>Mammalia</taxon>
        <taxon>Eutheria</taxon>
        <taxon>Laurasiatheria</taxon>
        <taxon>Chiroptera</taxon>
        <taxon>Yinpterochiroptera</taxon>
        <taxon>Pteropodoidea</taxon>
        <taxon>Pteropodidae</taxon>
        <taxon>Rousettinae</taxon>
        <taxon>Rousettus</taxon>
    </lineage>
</organism>
<evidence type="ECO:0000256" key="8">
    <source>
        <dbReference type="SAM" id="MobiDB-lite"/>
    </source>
</evidence>
<feature type="region of interest" description="Disordered" evidence="8">
    <location>
        <begin position="170"/>
        <end position="210"/>
    </location>
</feature>
<name>A0A7J8FM77_ROUAE</name>
<dbReference type="InterPro" id="IPR014799">
    <property type="entry name" value="ASD2_dom"/>
</dbReference>
<evidence type="ECO:0000259" key="9">
    <source>
        <dbReference type="PROSITE" id="PS51306"/>
    </source>
</evidence>
<dbReference type="PANTHER" id="PTHR15012:SF37">
    <property type="entry name" value="PROTEIN SHROOM1"/>
    <property type="match status" value="1"/>
</dbReference>
<evidence type="ECO:0000313" key="12">
    <source>
        <dbReference type="Proteomes" id="UP000593571"/>
    </source>
</evidence>
<dbReference type="GO" id="GO:0005874">
    <property type="term" value="C:microtubule"/>
    <property type="evidence" value="ECO:0007669"/>
    <property type="project" value="UniProtKB-KW"/>
</dbReference>
<dbReference type="GO" id="GO:0030864">
    <property type="term" value="C:cortical actin cytoskeleton"/>
    <property type="evidence" value="ECO:0007669"/>
    <property type="project" value="TreeGrafter"/>
</dbReference>
<evidence type="ECO:0000256" key="3">
    <source>
        <dbReference type="ARBA" id="ARBA00022490"/>
    </source>
</evidence>
<accession>A0A7J8FM77</accession>
<feature type="region of interest" description="Disordered" evidence="8">
    <location>
        <begin position="123"/>
        <end position="157"/>
    </location>
</feature>
<dbReference type="PROSITE" id="PS51306">
    <property type="entry name" value="ASD1"/>
    <property type="match status" value="1"/>
</dbReference>
<dbReference type="InterPro" id="IPR027685">
    <property type="entry name" value="Shroom_fam"/>
</dbReference>
<feature type="compositionally biased region" description="Low complexity" evidence="8">
    <location>
        <begin position="28"/>
        <end position="43"/>
    </location>
</feature>
<evidence type="ECO:0000313" key="11">
    <source>
        <dbReference type="EMBL" id="KAF6448766.1"/>
    </source>
</evidence>
<proteinExistence type="inferred from homology"/>
<evidence type="ECO:0000256" key="5">
    <source>
        <dbReference type="ARBA" id="ARBA00023203"/>
    </source>
</evidence>
<feature type="region of interest" description="Disordered" evidence="8">
    <location>
        <begin position="812"/>
        <end position="841"/>
    </location>
</feature>
<dbReference type="GO" id="GO:0051015">
    <property type="term" value="F:actin filament binding"/>
    <property type="evidence" value="ECO:0007669"/>
    <property type="project" value="InterPro"/>
</dbReference>
<reference evidence="11 12" key="1">
    <citation type="journal article" date="2020" name="Nature">
        <title>Six reference-quality genomes reveal evolution of bat adaptations.</title>
        <authorList>
            <person name="Jebb D."/>
            <person name="Huang Z."/>
            <person name="Pippel M."/>
            <person name="Hughes G.M."/>
            <person name="Lavrichenko K."/>
            <person name="Devanna P."/>
            <person name="Winkler S."/>
            <person name="Jermiin L.S."/>
            <person name="Skirmuntt E.C."/>
            <person name="Katzourakis A."/>
            <person name="Burkitt-Gray L."/>
            <person name="Ray D.A."/>
            <person name="Sullivan K.A.M."/>
            <person name="Roscito J.G."/>
            <person name="Kirilenko B.M."/>
            <person name="Davalos L.M."/>
            <person name="Corthals A.P."/>
            <person name="Power M.L."/>
            <person name="Jones G."/>
            <person name="Ransome R.D."/>
            <person name="Dechmann D.K.N."/>
            <person name="Locatelli A.G."/>
            <person name="Puechmaille S.J."/>
            <person name="Fedrigo O."/>
            <person name="Jarvis E.D."/>
            <person name="Hiller M."/>
            <person name="Vernes S.C."/>
            <person name="Myers E.W."/>
            <person name="Teeling E.C."/>
        </authorList>
    </citation>
    <scope>NUCLEOTIDE SEQUENCE [LARGE SCALE GENOMIC DNA]</scope>
    <source>
        <strain evidence="11">MRouAeg1</strain>
        <tissue evidence="11">Muscle</tissue>
    </source>
</reference>
<dbReference type="AlphaFoldDB" id="A0A7J8FM77"/>
<evidence type="ECO:0000256" key="1">
    <source>
        <dbReference type="ARBA" id="ARBA00004245"/>
    </source>
</evidence>
<evidence type="ECO:0000259" key="10">
    <source>
        <dbReference type="PROSITE" id="PS51307"/>
    </source>
</evidence>
<keyword evidence="6" id="KW-0206">Cytoskeleton</keyword>
<evidence type="ECO:0000256" key="7">
    <source>
        <dbReference type="PROSITE-ProRule" id="PRU00637"/>
    </source>
</evidence>
<evidence type="ECO:0000256" key="2">
    <source>
        <dbReference type="ARBA" id="ARBA00006469"/>
    </source>
</evidence>
<feature type="region of interest" description="Disordered" evidence="8">
    <location>
        <begin position="226"/>
        <end position="264"/>
    </location>
</feature>
<keyword evidence="12" id="KW-1185">Reference proteome</keyword>
<dbReference type="GO" id="GO:0005912">
    <property type="term" value="C:adherens junction"/>
    <property type="evidence" value="ECO:0007669"/>
    <property type="project" value="TreeGrafter"/>
</dbReference>
<keyword evidence="4" id="KW-0493">Microtubule</keyword>
<protein>
    <submittedName>
        <fullName evidence="11">Shroom family member 1</fullName>
    </submittedName>
</protein>
<feature type="region of interest" description="Disordered" evidence="8">
    <location>
        <begin position="398"/>
        <end position="446"/>
    </location>
</feature>
<comment type="caution">
    <text evidence="11">The sequence shown here is derived from an EMBL/GenBank/DDBJ whole genome shotgun (WGS) entry which is preliminary data.</text>
</comment>
<dbReference type="Pfam" id="PF08687">
    <property type="entry name" value="ASD2"/>
    <property type="match status" value="1"/>
</dbReference>
<feature type="region of interest" description="Disordered" evidence="8">
    <location>
        <begin position="1"/>
        <end position="54"/>
    </location>
</feature>
<dbReference type="GO" id="GO:0051017">
    <property type="term" value="P:actin filament bundle assembly"/>
    <property type="evidence" value="ECO:0007669"/>
    <property type="project" value="TreeGrafter"/>
</dbReference>
<keyword evidence="3" id="KW-0963">Cytoplasm</keyword>
<evidence type="ECO:0000256" key="4">
    <source>
        <dbReference type="ARBA" id="ARBA00022701"/>
    </source>
</evidence>
<dbReference type="EMBL" id="JACASE010000007">
    <property type="protein sequence ID" value="KAF6448766.1"/>
    <property type="molecule type" value="Genomic_DNA"/>
</dbReference>
<dbReference type="GO" id="GO:0016324">
    <property type="term" value="C:apical plasma membrane"/>
    <property type="evidence" value="ECO:0007669"/>
    <property type="project" value="TreeGrafter"/>
</dbReference>
<feature type="region of interest" description="Disordered" evidence="8">
    <location>
        <begin position="612"/>
        <end position="633"/>
    </location>
</feature>
<evidence type="ECO:0000256" key="6">
    <source>
        <dbReference type="ARBA" id="ARBA00023212"/>
    </source>
</evidence>
<dbReference type="InterPro" id="IPR014800">
    <property type="entry name" value="ASD1_dom"/>
</dbReference>
<dbReference type="Gene3D" id="6.10.250.3120">
    <property type="match status" value="1"/>
</dbReference>
<dbReference type="PANTHER" id="PTHR15012">
    <property type="entry name" value="APICAL PROTEIN/SHROOM-RELATED"/>
    <property type="match status" value="1"/>
</dbReference>
<feature type="domain" description="ASD2" evidence="10">
    <location>
        <begin position="541"/>
        <end position="814"/>
    </location>
</feature>
<comment type="similarity">
    <text evidence="2">Belongs to the shroom family.</text>
</comment>